<reference evidence="2" key="1">
    <citation type="submission" date="2020-06" db="EMBL/GenBank/DDBJ databases">
        <authorList>
            <person name="Onetto C."/>
        </authorList>
    </citation>
    <scope>NUCLEOTIDE SEQUENCE</scope>
</reference>
<dbReference type="EMBL" id="CAIJEN010000001">
    <property type="protein sequence ID" value="CAD0082086.1"/>
    <property type="molecule type" value="Genomic_DNA"/>
</dbReference>
<proteinExistence type="predicted"/>
<dbReference type="Proteomes" id="UP000716446">
    <property type="component" value="Unassembled WGS sequence"/>
</dbReference>
<sequence length="390" mass="44437">VVYCSTAVAYFVFYYFCGTLFFDVVHFLFHRCARSRSRALRQISKIHAVHHWYFDRHLKYNSRYKLANALTNLPLELSSQLVGSWLSQKCLSPIIQQDGREFAMTIFHVTMAIEVVRVVVVVVLEGRDSNHISFSTVPKDKDWLLVGPEYHALQLFDWAMGTSSTLKNKRIAISGARGAFGAALKKQLESDGVSVITALQYKVDFDDESVSTGGIRTLANTDILILAHGLRYGDVMKANYETSRRLVEVFAQTRKSRTERRPIELPEVWYTGSESEMHPSWGNESLAAYSVSKRRFLPFAKSLYESETVVYRHIVLAAFSSKMGPAIVSADWAAKCPMWWIRRGFKYVPVTYTGIAYVHFFKFLFGIKAEVNGLRFGIEKEVETEDCVVP</sequence>
<keyword evidence="1" id="KW-0812">Transmembrane</keyword>
<dbReference type="InterPro" id="IPR036291">
    <property type="entry name" value="NAD(P)-bd_dom_sf"/>
</dbReference>
<evidence type="ECO:0000256" key="1">
    <source>
        <dbReference type="SAM" id="Phobius"/>
    </source>
</evidence>
<evidence type="ECO:0000313" key="2">
    <source>
        <dbReference type="EMBL" id="CAD0082086.1"/>
    </source>
</evidence>
<comment type="caution">
    <text evidence="2">The sequence shown here is derived from an EMBL/GenBank/DDBJ whole genome shotgun (WGS) entry which is preliminary data.</text>
</comment>
<feature type="transmembrane region" description="Helical" evidence="1">
    <location>
        <begin position="12"/>
        <end position="29"/>
    </location>
</feature>
<name>A0A9N8J7C0_9PEZI</name>
<gene>
    <name evidence="2" type="ORF">AWRI4619_LOCUS653</name>
</gene>
<feature type="non-terminal residue" evidence="2">
    <location>
        <position position="1"/>
    </location>
</feature>
<keyword evidence="3" id="KW-1185">Reference proteome</keyword>
<organism evidence="2 3">
    <name type="scientific">Aureobasidium vineae</name>
    <dbReference type="NCBI Taxonomy" id="2773715"/>
    <lineage>
        <taxon>Eukaryota</taxon>
        <taxon>Fungi</taxon>
        <taxon>Dikarya</taxon>
        <taxon>Ascomycota</taxon>
        <taxon>Pezizomycotina</taxon>
        <taxon>Dothideomycetes</taxon>
        <taxon>Dothideomycetidae</taxon>
        <taxon>Dothideales</taxon>
        <taxon>Saccotheciaceae</taxon>
        <taxon>Aureobasidium</taxon>
    </lineage>
</organism>
<dbReference type="SUPFAM" id="SSF51735">
    <property type="entry name" value="NAD(P)-binding Rossmann-fold domains"/>
    <property type="match status" value="1"/>
</dbReference>
<evidence type="ECO:0000313" key="3">
    <source>
        <dbReference type="Proteomes" id="UP000716446"/>
    </source>
</evidence>
<accession>A0A9N8J7C0</accession>
<protein>
    <submittedName>
        <fullName evidence="2">Uncharacterized protein</fullName>
    </submittedName>
</protein>
<dbReference type="AlphaFoldDB" id="A0A9N8J7C0"/>
<keyword evidence="1" id="KW-1133">Transmembrane helix</keyword>
<keyword evidence="1" id="KW-0472">Membrane</keyword>